<dbReference type="InterPro" id="IPR036249">
    <property type="entry name" value="Thioredoxin-like_sf"/>
</dbReference>
<organism evidence="8 9">
    <name type="scientific">Plasmodium ovale wallikeri</name>
    <dbReference type="NCBI Taxonomy" id="864142"/>
    <lineage>
        <taxon>Eukaryota</taxon>
        <taxon>Sar</taxon>
        <taxon>Alveolata</taxon>
        <taxon>Apicomplexa</taxon>
        <taxon>Aconoidasida</taxon>
        <taxon>Haemosporida</taxon>
        <taxon>Plasmodiidae</taxon>
        <taxon>Plasmodium</taxon>
        <taxon>Plasmodium (Plasmodium)</taxon>
    </lineage>
</organism>
<name>A0A1A9ALF7_PLAOA</name>
<dbReference type="EMBL" id="FLRE01001693">
    <property type="protein sequence ID" value="SBT57027.1"/>
    <property type="molecule type" value="Genomic_DNA"/>
</dbReference>
<keyword evidence="8" id="KW-0477">Merozoite</keyword>
<protein>
    <submittedName>
        <fullName evidence="8">Merozoite capping protein 1, putative</fullName>
    </submittedName>
</protein>
<gene>
    <name evidence="8" type="ORF">POVWA2_076890</name>
</gene>
<evidence type="ECO:0000313" key="8">
    <source>
        <dbReference type="EMBL" id="SBT57027.1"/>
    </source>
</evidence>
<evidence type="ECO:0000256" key="4">
    <source>
        <dbReference type="ARBA" id="ARBA00023157"/>
    </source>
</evidence>
<dbReference type="AlphaFoldDB" id="A0A1A9ALF7"/>
<keyword evidence="6" id="KW-0175">Coiled coil</keyword>
<sequence length="417" mass="48573">MIENTKLAEDVLNIELQNEKNEQTNLQSEFEKNKELKGIVVFMYPKADTPGCTEQAKLFKEKFEEITNNKYAVYGLSADTPEDQTLDENDLPENVFDSNWKDATKFSEFSNNALLSKKMNNMENWIKTFKEKLFTIYTDNTLGDVSHTQDKRCRDLNYYISYVLYYIPKITKSTEDFTDIIDRFEVFLKGLFSSWRNINSMTKFKCERTDKLYTPKMDLIKELDDYCENKKNFQETLQTYDYRTCCKYATYVRDKKRSFYVYILRGYTSKNDDDLHIDNNCTLKDFGKTFPNVTCIGGIMSEIEDDELQIPYGHGYLSSSQQQESSGKGQEDSFNSSPTKIALTSVSTLLGACLSGLYIYRHSFVGSMIRNFQNRNHISHEDTYDDVDGMFSEGPLHYVDTLQENNAFHITYDPINN</sequence>
<accession>A0A1A9ALF7</accession>
<evidence type="ECO:0000256" key="6">
    <source>
        <dbReference type="SAM" id="Coils"/>
    </source>
</evidence>
<evidence type="ECO:0000256" key="1">
    <source>
        <dbReference type="ARBA" id="ARBA00022559"/>
    </source>
</evidence>
<dbReference type="Gene3D" id="3.40.30.10">
    <property type="entry name" value="Glutaredoxin"/>
    <property type="match status" value="1"/>
</dbReference>
<reference evidence="9" key="1">
    <citation type="submission" date="2016-05" db="EMBL/GenBank/DDBJ databases">
        <authorList>
            <person name="Naeem Raeece"/>
        </authorList>
    </citation>
    <scope>NUCLEOTIDE SEQUENCE [LARGE SCALE GENOMIC DNA]</scope>
</reference>
<dbReference type="InterPro" id="IPR050924">
    <property type="entry name" value="Peroxiredoxin_BCP/PrxQ"/>
</dbReference>
<keyword evidence="5" id="KW-0676">Redox-active center</keyword>
<feature type="domain" description="Alkyl hydroperoxide reductase subunit C/ Thiol specific antioxidant" evidence="7">
    <location>
        <begin position="10"/>
        <end position="84"/>
    </location>
</feature>
<evidence type="ECO:0000256" key="3">
    <source>
        <dbReference type="ARBA" id="ARBA00023002"/>
    </source>
</evidence>
<keyword evidence="3" id="KW-0560">Oxidoreductase</keyword>
<evidence type="ECO:0000313" key="9">
    <source>
        <dbReference type="Proteomes" id="UP000078550"/>
    </source>
</evidence>
<evidence type="ECO:0000259" key="7">
    <source>
        <dbReference type="Pfam" id="PF00578"/>
    </source>
</evidence>
<dbReference type="PANTHER" id="PTHR42801:SF23">
    <property type="entry name" value="PEROXIREDOXIN DOT5"/>
    <property type="match status" value="1"/>
</dbReference>
<dbReference type="SUPFAM" id="SSF52833">
    <property type="entry name" value="Thioredoxin-like"/>
    <property type="match status" value="1"/>
</dbReference>
<feature type="coiled-coil region" evidence="6">
    <location>
        <begin position="2"/>
        <end position="36"/>
    </location>
</feature>
<evidence type="ECO:0000256" key="5">
    <source>
        <dbReference type="ARBA" id="ARBA00023284"/>
    </source>
</evidence>
<proteinExistence type="predicted"/>
<dbReference type="GO" id="GO:0008379">
    <property type="term" value="F:thioredoxin peroxidase activity"/>
    <property type="evidence" value="ECO:0007669"/>
    <property type="project" value="TreeGrafter"/>
</dbReference>
<dbReference type="Pfam" id="PF00578">
    <property type="entry name" value="AhpC-TSA"/>
    <property type="match status" value="1"/>
</dbReference>
<keyword evidence="2" id="KW-0049">Antioxidant</keyword>
<dbReference type="GO" id="GO:0034599">
    <property type="term" value="P:cellular response to oxidative stress"/>
    <property type="evidence" value="ECO:0007669"/>
    <property type="project" value="TreeGrafter"/>
</dbReference>
<dbReference type="PANTHER" id="PTHR42801">
    <property type="entry name" value="THIOREDOXIN-DEPENDENT PEROXIDE REDUCTASE"/>
    <property type="match status" value="1"/>
</dbReference>
<dbReference type="Proteomes" id="UP000078550">
    <property type="component" value="Unassembled WGS sequence"/>
</dbReference>
<keyword evidence="1" id="KW-0575">Peroxidase</keyword>
<keyword evidence="4" id="KW-1015">Disulfide bond</keyword>
<dbReference type="GO" id="GO:0005737">
    <property type="term" value="C:cytoplasm"/>
    <property type="evidence" value="ECO:0007669"/>
    <property type="project" value="TreeGrafter"/>
</dbReference>
<evidence type="ECO:0000256" key="2">
    <source>
        <dbReference type="ARBA" id="ARBA00022862"/>
    </source>
</evidence>
<dbReference type="InterPro" id="IPR000866">
    <property type="entry name" value="AhpC/TSA"/>
</dbReference>
<dbReference type="GO" id="GO:0045454">
    <property type="term" value="P:cell redox homeostasis"/>
    <property type="evidence" value="ECO:0007669"/>
    <property type="project" value="TreeGrafter"/>
</dbReference>